<proteinExistence type="predicted"/>
<gene>
    <name evidence="1" type="ORF">BDN72DRAFT_434379</name>
</gene>
<evidence type="ECO:0000313" key="1">
    <source>
        <dbReference type="EMBL" id="TFK71585.1"/>
    </source>
</evidence>
<dbReference type="EMBL" id="ML208296">
    <property type="protein sequence ID" value="TFK71585.1"/>
    <property type="molecule type" value="Genomic_DNA"/>
</dbReference>
<organism evidence="1 2">
    <name type="scientific">Pluteus cervinus</name>
    <dbReference type="NCBI Taxonomy" id="181527"/>
    <lineage>
        <taxon>Eukaryota</taxon>
        <taxon>Fungi</taxon>
        <taxon>Dikarya</taxon>
        <taxon>Basidiomycota</taxon>
        <taxon>Agaricomycotina</taxon>
        <taxon>Agaricomycetes</taxon>
        <taxon>Agaricomycetidae</taxon>
        <taxon>Agaricales</taxon>
        <taxon>Pluteineae</taxon>
        <taxon>Pluteaceae</taxon>
        <taxon>Pluteus</taxon>
    </lineage>
</organism>
<sequence length="288" mass="32830">MDTLAPELIEDIFSWIGIECPPKEFARTLVACCLVCNRWKQIAHPLLLSEFPVHGRDYDVPSFIHALLSYPVRSLWIHLDTWSVPTDKRGQLLSNLITNLRTVVIWFRFNAIAPGDARVLSDIFSSDRLTRLGLSGSHRFPVSLFSNCTSLDELYLYKSSLQDLGESPAGQQQEEQKKIRPTLSQLHIETPYYEDIEALHWFSSPQCSFDLSGLARFHCIDLTTDTSTYDIVRTFVNLVSTSLQDLSLCPPPEFGEPIHLDDHHLFSTQFNLLPNLNSLTLSHARLHH</sequence>
<protein>
    <submittedName>
        <fullName evidence="1">Uncharacterized protein</fullName>
    </submittedName>
</protein>
<reference evidence="1 2" key="1">
    <citation type="journal article" date="2019" name="Nat. Ecol. Evol.">
        <title>Megaphylogeny resolves global patterns of mushroom evolution.</title>
        <authorList>
            <person name="Varga T."/>
            <person name="Krizsan K."/>
            <person name="Foldi C."/>
            <person name="Dima B."/>
            <person name="Sanchez-Garcia M."/>
            <person name="Sanchez-Ramirez S."/>
            <person name="Szollosi G.J."/>
            <person name="Szarkandi J.G."/>
            <person name="Papp V."/>
            <person name="Albert L."/>
            <person name="Andreopoulos W."/>
            <person name="Angelini C."/>
            <person name="Antonin V."/>
            <person name="Barry K.W."/>
            <person name="Bougher N.L."/>
            <person name="Buchanan P."/>
            <person name="Buyck B."/>
            <person name="Bense V."/>
            <person name="Catcheside P."/>
            <person name="Chovatia M."/>
            <person name="Cooper J."/>
            <person name="Damon W."/>
            <person name="Desjardin D."/>
            <person name="Finy P."/>
            <person name="Geml J."/>
            <person name="Haridas S."/>
            <person name="Hughes K."/>
            <person name="Justo A."/>
            <person name="Karasinski D."/>
            <person name="Kautmanova I."/>
            <person name="Kiss B."/>
            <person name="Kocsube S."/>
            <person name="Kotiranta H."/>
            <person name="LaButti K.M."/>
            <person name="Lechner B.E."/>
            <person name="Liimatainen K."/>
            <person name="Lipzen A."/>
            <person name="Lukacs Z."/>
            <person name="Mihaltcheva S."/>
            <person name="Morgado L.N."/>
            <person name="Niskanen T."/>
            <person name="Noordeloos M.E."/>
            <person name="Ohm R.A."/>
            <person name="Ortiz-Santana B."/>
            <person name="Ovrebo C."/>
            <person name="Racz N."/>
            <person name="Riley R."/>
            <person name="Savchenko A."/>
            <person name="Shiryaev A."/>
            <person name="Soop K."/>
            <person name="Spirin V."/>
            <person name="Szebenyi C."/>
            <person name="Tomsovsky M."/>
            <person name="Tulloss R.E."/>
            <person name="Uehling J."/>
            <person name="Grigoriev I.V."/>
            <person name="Vagvolgyi C."/>
            <person name="Papp T."/>
            <person name="Martin F.M."/>
            <person name="Miettinen O."/>
            <person name="Hibbett D.S."/>
            <person name="Nagy L.G."/>
        </authorList>
    </citation>
    <scope>NUCLEOTIDE SEQUENCE [LARGE SCALE GENOMIC DNA]</scope>
    <source>
        <strain evidence="1 2">NL-1719</strain>
    </source>
</reference>
<keyword evidence="2" id="KW-1185">Reference proteome</keyword>
<accession>A0ACD3B1C4</accession>
<dbReference type="Proteomes" id="UP000308600">
    <property type="component" value="Unassembled WGS sequence"/>
</dbReference>
<evidence type="ECO:0000313" key="2">
    <source>
        <dbReference type="Proteomes" id="UP000308600"/>
    </source>
</evidence>
<name>A0ACD3B1C4_9AGAR</name>